<evidence type="ECO:0000313" key="2">
    <source>
        <dbReference type="EMBL" id="KAJ8393406.1"/>
    </source>
</evidence>
<evidence type="ECO:0000256" key="1">
    <source>
        <dbReference type="SAM" id="MobiDB-lite"/>
    </source>
</evidence>
<evidence type="ECO:0000313" key="3">
    <source>
        <dbReference type="Proteomes" id="UP001221898"/>
    </source>
</evidence>
<protein>
    <submittedName>
        <fullName evidence="2">Uncharacterized protein</fullName>
    </submittedName>
</protein>
<dbReference type="EMBL" id="JAINUG010000137">
    <property type="protein sequence ID" value="KAJ8393406.1"/>
    <property type="molecule type" value="Genomic_DNA"/>
</dbReference>
<name>A0AAD7RZU0_9TELE</name>
<reference evidence="2" key="1">
    <citation type="journal article" date="2023" name="Science">
        <title>Genome structures resolve the early diversification of teleost fishes.</title>
        <authorList>
            <person name="Parey E."/>
            <person name="Louis A."/>
            <person name="Montfort J."/>
            <person name="Bouchez O."/>
            <person name="Roques C."/>
            <person name="Iampietro C."/>
            <person name="Lluch J."/>
            <person name="Castinel A."/>
            <person name="Donnadieu C."/>
            <person name="Desvignes T."/>
            <person name="Floi Bucao C."/>
            <person name="Jouanno E."/>
            <person name="Wen M."/>
            <person name="Mejri S."/>
            <person name="Dirks R."/>
            <person name="Jansen H."/>
            <person name="Henkel C."/>
            <person name="Chen W.J."/>
            <person name="Zahm M."/>
            <person name="Cabau C."/>
            <person name="Klopp C."/>
            <person name="Thompson A.W."/>
            <person name="Robinson-Rechavi M."/>
            <person name="Braasch I."/>
            <person name="Lecointre G."/>
            <person name="Bobe J."/>
            <person name="Postlethwait J.H."/>
            <person name="Berthelot C."/>
            <person name="Roest Crollius H."/>
            <person name="Guiguen Y."/>
        </authorList>
    </citation>
    <scope>NUCLEOTIDE SEQUENCE</scope>
    <source>
        <strain evidence="2">NC1722</strain>
    </source>
</reference>
<dbReference type="Proteomes" id="UP001221898">
    <property type="component" value="Unassembled WGS sequence"/>
</dbReference>
<comment type="caution">
    <text evidence="2">The sequence shown here is derived from an EMBL/GenBank/DDBJ whole genome shotgun (WGS) entry which is preliminary data.</text>
</comment>
<organism evidence="2 3">
    <name type="scientific">Aldrovandia affinis</name>
    <dbReference type="NCBI Taxonomy" id="143900"/>
    <lineage>
        <taxon>Eukaryota</taxon>
        <taxon>Metazoa</taxon>
        <taxon>Chordata</taxon>
        <taxon>Craniata</taxon>
        <taxon>Vertebrata</taxon>
        <taxon>Euteleostomi</taxon>
        <taxon>Actinopterygii</taxon>
        <taxon>Neopterygii</taxon>
        <taxon>Teleostei</taxon>
        <taxon>Notacanthiformes</taxon>
        <taxon>Halosauridae</taxon>
        <taxon>Aldrovandia</taxon>
    </lineage>
</organism>
<keyword evidence="3" id="KW-1185">Reference proteome</keyword>
<feature type="region of interest" description="Disordered" evidence="1">
    <location>
        <begin position="1"/>
        <end position="23"/>
    </location>
</feature>
<sequence length="91" mass="10129">MHAVHHNGLTAQERAAFPQPEAAMRCDITPARENRTLRRKRLYPDILAAGLRAHQPVRREGDTEPDIVYARRCEWAGAGVTMDGERGGGPQ</sequence>
<gene>
    <name evidence="2" type="ORF">AAFF_G00061280</name>
</gene>
<accession>A0AAD7RZU0</accession>
<dbReference type="AlphaFoldDB" id="A0AAD7RZU0"/>
<proteinExistence type="predicted"/>